<feature type="transmembrane region" description="Helical" evidence="1">
    <location>
        <begin position="215"/>
        <end position="232"/>
    </location>
</feature>
<gene>
    <name evidence="2" type="ORF">HUE87_01205</name>
</gene>
<evidence type="ECO:0000313" key="3">
    <source>
        <dbReference type="Proteomes" id="UP000593836"/>
    </source>
</evidence>
<feature type="transmembrane region" description="Helical" evidence="1">
    <location>
        <begin position="115"/>
        <end position="136"/>
    </location>
</feature>
<feature type="transmembrane region" description="Helical" evidence="1">
    <location>
        <begin position="21"/>
        <end position="43"/>
    </location>
</feature>
<evidence type="ECO:0000256" key="1">
    <source>
        <dbReference type="SAM" id="Phobius"/>
    </source>
</evidence>
<evidence type="ECO:0000313" key="2">
    <source>
        <dbReference type="EMBL" id="QOY54895.1"/>
    </source>
</evidence>
<dbReference type="KEGG" id="smas:HUE87_01205"/>
<feature type="transmembrane region" description="Helical" evidence="1">
    <location>
        <begin position="375"/>
        <end position="395"/>
    </location>
</feature>
<feature type="transmembrane region" description="Helical" evidence="1">
    <location>
        <begin position="148"/>
        <end position="170"/>
    </location>
</feature>
<keyword evidence="1" id="KW-0472">Membrane</keyword>
<feature type="transmembrane region" description="Helical" evidence="1">
    <location>
        <begin position="238"/>
        <end position="255"/>
    </location>
</feature>
<dbReference type="AlphaFoldDB" id="A0A7S7M0S3"/>
<accession>A0A7S7M0S3</accession>
<dbReference type="Proteomes" id="UP000593836">
    <property type="component" value="Chromosome"/>
</dbReference>
<feature type="transmembrane region" description="Helical" evidence="1">
    <location>
        <begin position="176"/>
        <end position="194"/>
    </location>
</feature>
<sequence length="400" mass="46027">MTFKQQEKKESYFLSQPHQPFFVLGIVNSILVLLFFALSYKGIIQLTTSSINFHVYSLIYIVFTNLFTGFVFTTYTRFCSVEAIEKKYYKNILLINLAGSSLYILGAFFKFEIMFAAMLTLALGHFLIVLKLRNIYNTSKATNLQDAFWILSAFSFGLVGNILMIISLLIPELSTFAILFSFFLYLIFLTFSIAQRMVPFFSHSQQEKNEKFVKRVFVLFVLKTILGTFNSYEYIKLAEILIDLVLGFYLSWEFIRWKIYKFNTPSILWVLHLGLFWLPAAFFIDAVSLVGEIYLNTSFYFLGIHLIAIGFLTTILIGFGTRVTLGHSAQSPHADTFVTALFWFIQAVVLMRAIYSLSVGFGWGMNFLFDISFSVWLLLFILWGGKFLPTLIYGAKKNSP</sequence>
<feature type="transmembrane region" description="Helical" evidence="1">
    <location>
        <begin position="88"/>
        <end position="109"/>
    </location>
</feature>
<reference evidence="2 3" key="1">
    <citation type="submission" date="2020-05" db="EMBL/GenBank/DDBJ databases">
        <title>Sulfurimonas marisnigri, sp. nov., and Sulfurimonas baltica, sp. nov., manganese oxide reducing chemolithoautotrophs of the class Epsilonproteobacteria isolated from the pelagic redoxclines of the Black and Baltic Seas and emended description of the genus Sulfurimonas.</title>
        <authorList>
            <person name="Henkel J.V."/>
            <person name="Laudan C."/>
            <person name="Werner J."/>
            <person name="Neu T."/>
            <person name="Plewe S."/>
            <person name="Sproer C."/>
            <person name="Bunk B."/>
            <person name="Schulz-Vogt H.N."/>
        </authorList>
    </citation>
    <scope>NUCLEOTIDE SEQUENCE [LARGE SCALE GENOMIC DNA]</scope>
    <source>
        <strain evidence="2 3">SoZ1</strain>
    </source>
</reference>
<feature type="transmembrane region" description="Helical" evidence="1">
    <location>
        <begin position="337"/>
        <end position="355"/>
    </location>
</feature>
<proteinExistence type="predicted"/>
<name>A0A7S7M0S3_9BACT</name>
<keyword evidence="1" id="KW-0812">Transmembrane</keyword>
<dbReference type="InterPro" id="IPR010266">
    <property type="entry name" value="NnrS"/>
</dbReference>
<dbReference type="RefSeq" id="WP_194366938.1">
    <property type="nucleotide sequence ID" value="NZ_CP054493.1"/>
</dbReference>
<feature type="transmembrane region" description="Helical" evidence="1">
    <location>
        <begin position="55"/>
        <end position="76"/>
    </location>
</feature>
<keyword evidence="3" id="KW-1185">Reference proteome</keyword>
<dbReference type="Pfam" id="PF05940">
    <property type="entry name" value="NnrS"/>
    <property type="match status" value="1"/>
</dbReference>
<protein>
    <submittedName>
        <fullName evidence="2">NnrS family protein</fullName>
    </submittedName>
</protein>
<dbReference type="EMBL" id="CP054493">
    <property type="protein sequence ID" value="QOY54895.1"/>
    <property type="molecule type" value="Genomic_DNA"/>
</dbReference>
<feature type="transmembrane region" description="Helical" evidence="1">
    <location>
        <begin position="267"/>
        <end position="287"/>
    </location>
</feature>
<keyword evidence="1" id="KW-1133">Transmembrane helix</keyword>
<organism evidence="2 3">
    <name type="scientific">Candidatus Sulfurimonas marisnigri</name>
    <dbReference type="NCBI Taxonomy" id="2740405"/>
    <lineage>
        <taxon>Bacteria</taxon>
        <taxon>Pseudomonadati</taxon>
        <taxon>Campylobacterota</taxon>
        <taxon>Epsilonproteobacteria</taxon>
        <taxon>Campylobacterales</taxon>
        <taxon>Sulfurimonadaceae</taxon>
        <taxon>Sulfurimonas</taxon>
    </lineage>
</organism>
<feature type="transmembrane region" description="Helical" evidence="1">
    <location>
        <begin position="299"/>
        <end position="325"/>
    </location>
</feature>